<dbReference type="InterPro" id="IPR025202">
    <property type="entry name" value="PLD-like_dom"/>
</dbReference>
<evidence type="ECO:0000256" key="3">
    <source>
        <dbReference type="ARBA" id="ARBA00012027"/>
    </source>
</evidence>
<reference evidence="10" key="1">
    <citation type="journal article" date="2019" name="Int. J. Syst. Evol. Microbiol.">
        <title>The Global Catalogue of Microorganisms (GCM) 10K type strain sequencing project: providing services to taxonomists for standard genome sequencing and annotation.</title>
        <authorList>
            <consortium name="The Broad Institute Genomics Platform"/>
            <consortium name="The Broad Institute Genome Sequencing Center for Infectious Disease"/>
            <person name="Wu L."/>
            <person name="Ma J."/>
        </authorList>
    </citation>
    <scope>NUCLEOTIDE SEQUENCE [LARGE SCALE GENOMIC DNA]</scope>
    <source>
        <strain evidence="10">CGMCC 1.16026</strain>
    </source>
</reference>
<dbReference type="InterPro" id="IPR001736">
    <property type="entry name" value="PLipase_D/transphosphatidylase"/>
</dbReference>
<feature type="domain" description="PLD phosphodiesterase" evidence="8">
    <location>
        <begin position="132"/>
        <end position="159"/>
    </location>
</feature>
<keyword evidence="4" id="KW-0378">Hydrolase</keyword>
<evidence type="ECO:0000256" key="2">
    <source>
        <dbReference type="ARBA" id="ARBA00008664"/>
    </source>
</evidence>
<dbReference type="Proteomes" id="UP001596391">
    <property type="component" value="Unassembled WGS sequence"/>
</dbReference>
<name>A0ABW1Z6E5_9BACT</name>
<accession>A0ABW1Z6E5</accession>
<keyword evidence="10" id="KW-1185">Reference proteome</keyword>
<comment type="caution">
    <text evidence="9">The sequence shown here is derived from an EMBL/GenBank/DDBJ whole genome shotgun (WGS) entry which is preliminary data.</text>
</comment>
<dbReference type="InterPro" id="IPR051406">
    <property type="entry name" value="PLD_domain"/>
</dbReference>
<evidence type="ECO:0000256" key="1">
    <source>
        <dbReference type="ARBA" id="ARBA00000798"/>
    </source>
</evidence>
<keyword evidence="7" id="KW-0732">Signal</keyword>
<evidence type="ECO:0000256" key="5">
    <source>
        <dbReference type="ARBA" id="ARBA00022963"/>
    </source>
</evidence>
<protein>
    <recommendedName>
        <fullName evidence="3">phospholipase D</fullName>
        <ecNumber evidence="3">3.1.4.4</ecNumber>
    </recommendedName>
</protein>
<dbReference type="PANTHER" id="PTHR43856">
    <property type="entry name" value="CARDIOLIPIN HYDROLASE"/>
    <property type="match status" value="1"/>
</dbReference>
<dbReference type="RefSeq" id="WP_263371336.1">
    <property type="nucleotide sequence ID" value="NZ_JAGSYD010000003.1"/>
</dbReference>
<evidence type="ECO:0000259" key="8">
    <source>
        <dbReference type="PROSITE" id="PS50035"/>
    </source>
</evidence>
<feature type="chain" id="PRO_5047304559" description="phospholipase D" evidence="7">
    <location>
        <begin position="24"/>
        <end position="200"/>
    </location>
</feature>
<evidence type="ECO:0000313" key="9">
    <source>
        <dbReference type="EMBL" id="MFC6644927.1"/>
    </source>
</evidence>
<sequence>MKLRSTLLLFALLPLAGCRSTPAVNGGFESHYAPAENLEAIDTSNFRTAQRSIELCAYSLTDHLLAQELINAGKRGVRVRIYLDQVQTQGELAREDKSQERVQDEESDDLSKFDVLRSLAATPNVSVEVKRSKTLMHLKSYVVDGSLLRSGSANFSPTGEKRQDNDLTLTRDTAAVGRFERNFEVLWARRDNVGLDNLRR</sequence>
<dbReference type="PANTHER" id="PTHR43856:SF1">
    <property type="entry name" value="MITOCHONDRIAL CARDIOLIPIN HYDROLASE"/>
    <property type="match status" value="1"/>
</dbReference>
<dbReference type="PROSITE" id="PS50035">
    <property type="entry name" value="PLD"/>
    <property type="match status" value="1"/>
</dbReference>
<dbReference type="EMBL" id="JBHSWI010000001">
    <property type="protein sequence ID" value="MFC6644927.1"/>
    <property type="molecule type" value="Genomic_DNA"/>
</dbReference>
<evidence type="ECO:0000313" key="10">
    <source>
        <dbReference type="Proteomes" id="UP001596391"/>
    </source>
</evidence>
<organism evidence="9 10">
    <name type="scientific">Granulicella cerasi</name>
    <dbReference type="NCBI Taxonomy" id="741063"/>
    <lineage>
        <taxon>Bacteria</taxon>
        <taxon>Pseudomonadati</taxon>
        <taxon>Acidobacteriota</taxon>
        <taxon>Terriglobia</taxon>
        <taxon>Terriglobales</taxon>
        <taxon>Acidobacteriaceae</taxon>
        <taxon>Granulicella</taxon>
    </lineage>
</organism>
<comment type="catalytic activity">
    <reaction evidence="1">
        <text>a 1,2-diacyl-sn-glycero-3-phosphocholine + H2O = a 1,2-diacyl-sn-glycero-3-phosphate + choline + H(+)</text>
        <dbReference type="Rhea" id="RHEA:14445"/>
        <dbReference type="ChEBI" id="CHEBI:15354"/>
        <dbReference type="ChEBI" id="CHEBI:15377"/>
        <dbReference type="ChEBI" id="CHEBI:15378"/>
        <dbReference type="ChEBI" id="CHEBI:57643"/>
        <dbReference type="ChEBI" id="CHEBI:58608"/>
        <dbReference type="EC" id="3.1.4.4"/>
    </reaction>
</comment>
<dbReference type="Pfam" id="PF13091">
    <property type="entry name" value="PLDc_2"/>
    <property type="match status" value="1"/>
</dbReference>
<dbReference type="CDD" id="cd09116">
    <property type="entry name" value="PLDc_Nuc_like"/>
    <property type="match status" value="1"/>
</dbReference>
<evidence type="ECO:0000256" key="4">
    <source>
        <dbReference type="ARBA" id="ARBA00022801"/>
    </source>
</evidence>
<feature type="signal peptide" evidence="7">
    <location>
        <begin position="1"/>
        <end position="23"/>
    </location>
</feature>
<gene>
    <name evidence="9" type="ORF">ACFQBQ_04835</name>
</gene>
<dbReference type="SUPFAM" id="SSF56024">
    <property type="entry name" value="Phospholipase D/nuclease"/>
    <property type="match status" value="1"/>
</dbReference>
<keyword evidence="6" id="KW-0443">Lipid metabolism</keyword>
<evidence type="ECO:0000256" key="6">
    <source>
        <dbReference type="ARBA" id="ARBA00023098"/>
    </source>
</evidence>
<dbReference type="Gene3D" id="3.30.870.10">
    <property type="entry name" value="Endonuclease Chain A"/>
    <property type="match status" value="1"/>
</dbReference>
<keyword evidence="5" id="KW-0442">Lipid degradation</keyword>
<comment type="similarity">
    <text evidence="2">Belongs to the phospholipase D family.</text>
</comment>
<proteinExistence type="inferred from homology"/>
<dbReference type="EC" id="3.1.4.4" evidence="3"/>
<evidence type="ECO:0000256" key="7">
    <source>
        <dbReference type="SAM" id="SignalP"/>
    </source>
</evidence>